<dbReference type="RefSeq" id="WP_123133972.1">
    <property type="nucleotide sequence ID" value="NZ_RJJE01000017.1"/>
</dbReference>
<name>A0A3M9MQL8_9BACT</name>
<keyword evidence="1" id="KW-1133">Transmembrane helix</keyword>
<organism evidence="2 3">
    <name type="scientific">Rufibacter immobilis</name>
    <dbReference type="NCBI Taxonomy" id="1348778"/>
    <lineage>
        <taxon>Bacteria</taxon>
        <taxon>Pseudomonadati</taxon>
        <taxon>Bacteroidota</taxon>
        <taxon>Cytophagia</taxon>
        <taxon>Cytophagales</taxon>
        <taxon>Hymenobacteraceae</taxon>
        <taxon>Rufibacter</taxon>
    </lineage>
</organism>
<feature type="transmembrane region" description="Helical" evidence="1">
    <location>
        <begin position="43"/>
        <end position="61"/>
    </location>
</feature>
<proteinExistence type="predicted"/>
<dbReference type="Proteomes" id="UP000271010">
    <property type="component" value="Unassembled WGS sequence"/>
</dbReference>
<reference evidence="2 3" key="1">
    <citation type="submission" date="2018-11" db="EMBL/GenBank/DDBJ databases">
        <title>Rufibacter latericius sp. nov., isolated from water in Baiyang Lake.</title>
        <authorList>
            <person name="Yang Y."/>
        </authorList>
    </citation>
    <scope>NUCLEOTIDE SEQUENCE [LARGE SCALE GENOMIC DNA]</scope>
    <source>
        <strain evidence="2 3">MCC P1</strain>
    </source>
</reference>
<keyword evidence="3" id="KW-1185">Reference proteome</keyword>
<comment type="caution">
    <text evidence="2">The sequence shown here is derived from an EMBL/GenBank/DDBJ whole genome shotgun (WGS) entry which is preliminary data.</text>
</comment>
<evidence type="ECO:0000313" key="2">
    <source>
        <dbReference type="EMBL" id="RNI27505.1"/>
    </source>
</evidence>
<dbReference type="OrthoDB" id="894376at2"/>
<keyword evidence="1" id="KW-0472">Membrane</keyword>
<dbReference type="EMBL" id="RJJE01000017">
    <property type="protein sequence ID" value="RNI27505.1"/>
    <property type="molecule type" value="Genomic_DNA"/>
</dbReference>
<protein>
    <submittedName>
        <fullName evidence="2">Uncharacterized protein</fullName>
    </submittedName>
</protein>
<dbReference type="AlphaFoldDB" id="A0A3M9MQL8"/>
<accession>A0A3M9MQL8</accession>
<keyword evidence="1" id="KW-0812">Transmembrane</keyword>
<feature type="transmembrane region" description="Helical" evidence="1">
    <location>
        <begin position="12"/>
        <end position="31"/>
    </location>
</feature>
<sequence>MKNNNKPSQLLFLFITYVVVKIVHYLAGFAYDPFTEGLLTSKLLIDFASWAVVYLLVYFIVKKASFSKSASV</sequence>
<gene>
    <name evidence="2" type="ORF">EFA69_15375</name>
</gene>
<evidence type="ECO:0000313" key="3">
    <source>
        <dbReference type="Proteomes" id="UP000271010"/>
    </source>
</evidence>
<evidence type="ECO:0000256" key="1">
    <source>
        <dbReference type="SAM" id="Phobius"/>
    </source>
</evidence>